<dbReference type="Pfam" id="PF00834">
    <property type="entry name" value="Ribul_P_3_epim"/>
    <property type="match status" value="1"/>
</dbReference>
<name>A0ABS6YCA9_9BACT</name>
<keyword evidence="2" id="KW-0479">Metal-binding</keyword>
<dbReference type="RefSeq" id="WP_219479051.1">
    <property type="nucleotide sequence ID" value="NZ_CAJZHJ010000056.1"/>
</dbReference>
<comment type="similarity">
    <text evidence="2 4">Belongs to the ribulose-phosphate 3-epimerase family.</text>
</comment>
<feature type="binding site" evidence="2">
    <location>
        <position position="8"/>
    </location>
    <ligand>
        <name>substrate</name>
    </ligand>
</feature>
<dbReference type="PROSITE" id="PS01086">
    <property type="entry name" value="RIBUL_P_3_EPIMER_2"/>
    <property type="match status" value="1"/>
</dbReference>
<dbReference type="PROSITE" id="PS01085">
    <property type="entry name" value="RIBUL_P_3_EPIMER_1"/>
    <property type="match status" value="1"/>
</dbReference>
<feature type="binding site" evidence="2">
    <location>
        <begin position="197"/>
        <end position="198"/>
    </location>
    <ligand>
        <name>substrate</name>
    </ligand>
</feature>
<keyword evidence="6" id="KW-1185">Reference proteome</keyword>
<proteinExistence type="inferred from homology"/>
<feature type="binding site" evidence="2">
    <location>
        <position position="33"/>
    </location>
    <ligand>
        <name>a divalent metal cation</name>
        <dbReference type="ChEBI" id="CHEBI:60240"/>
    </ligand>
</feature>
<dbReference type="InterPro" id="IPR026019">
    <property type="entry name" value="Ribul_P_3_epim"/>
</dbReference>
<evidence type="ECO:0000313" key="5">
    <source>
        <dbReference type="EMBL" id="MBW4768348.1"/>
    </source>
</evidence>
<comment type="pathway">
    <text evidence="2">Carbohydrate degradation.</text>
</comment>
<evidence type="ECO:0000256" key="4">
    <source>
        <dbReference type="PIRNR" id="PIRNR001461"/>
    </source>
</evidence>
<feature type="binding site" evidence="2">
    <location>
        <position position="66"/>
    </location>
    <ligand>
        <name>substrate</name>
    </ligand>
</feature>
<dbReference type="CDD" id="cd00429">
    <property type="entry name" value="RPE"/>
    <property type="match status" value="1"/>
</dbReference>
<organism evidence="5 6">
    <name type="scientific">Hoylesella nanceiensis</name>
    <dbReference type="NCBI Taxonomy" id="425941"/>
    <lineage>
        <taxon>Bacteria</taxon>
        <taxon>Pseudomonadati</taxon>
        <taxon>Bacteroidota</taxon>
        <taxon>Bacteroidia</taxon>
        <taxon>Bacteroidales</taxon>
        <taxon>Prevotellaceae</taxon>
        <taxon>Hoylesella</taxon>
    </lineage>
</organism>
<feature type="binding site" evidence="2">
    <location>
        <begin position="175"/>
        <end position="177"/>
    </location>
    <ligand>
        <name>substrate</name>
    </ligand>
</feature>
<feature type="active site" description="Proton donor" evidence="2">
    <location>
        <position position="175"/>
    </location>
</feature>
<dbReference type="EC" id="5.1.3.1" evidence="2 3"/>
<feature type="binding site" evidence="2">
    <location>
        <position position="175"/>
    </location>
    <ligand>
        <name>a divalent metal cation</name>
        <dbReference type="ChEBI" id="CHEBI:60240"/>
    </ligand>
</feature>
<comment type="catalytic activity">
    <reaction evidence="2 4">
        <text>D-ribulose 5-phosphate = D-xylulose 5-phosphate</text>
        <dbReference type="Rhea" id="RHEA:13677"/>
        <dbReference type="ChEBI" id="CHEBI:57737"/>
        <dbReference type="ChEBI" id="CHEBI:58121"/>
        <dbReference type="EC" id="5.1.3.1"/>
    </reaction>
</comment>
<evidence type="ECO:0000256" key="2">
    <source>
        <dbReference type="HAMAP-Rule" id="MF_02227"/>
    </source>
</evidence>
<dbReference type="PANTHER" id="PTHR11749">
    <property type="entry name" value="RIBULOSE-5-PHOSPHATE-3-EPIMERASE"/>
    <property type="match status" value="1"/>
</dbReference>
<dbReference type="HAMAP" id="MF_02227">
    <property type="entry name" value="RPE"/>
    <property type="match status" value="1"/>
</dbReference>
<protein>
    <recommendedName>
        <fullName evidence="2 3">Ribulose-phosphate 3-epimerase</fullName>
        <ecNumber evidence="2 3">5.1.3.1</ecNumber>
    </recommendedName>
</protein>
<dbReference type="InterPro" id="IPR000056">
    <property type="entry name" value="Ribul_P_3_epim-like"/>
</dbReference>
<dbReference type="EMBL" id="JAHXCT010000001">
    <property type="protein sequence ID" value="MBW4768348.1"/>
    <property type="molecule type" value="Genomic_DNA"/>
</dbReference>
<feature type="active site" description="Proton acceptor" evidence="2">
    <location>
        <position position="35"/>
    </location>
</feature>
<feature type="binding site" evidence="2">
    <location>
        <begin position="142"/>
        <end position="145"/>
    </location>
    <ligand>
        <name>substrate</name>
    </ligand>
</feature>
<gene>
    <name evidence="2 5" type="primary">rpe</name>
    <name evidence="5" type="ORF">KZO38_01005</name>
</gene>
<dbReference type="NCBIfam" id="TIGR01163">
    <property type="entry name" value="rpe"/>
    <property type="match status" value="1"/>
</dbReference>
<dbReference type="PIRSF" id="PIRSF001461">
    <property type="entry name" value="RPE"/>
    <property type="match status" value="1"/>
</dbReference>
<dbReference type="Proteomes" id="UP000788426">
    <property type="component" value="Unassembled WGS sequence"/>
</dbReference>
<reference evidence="5 6" key="1">
    <citation type="submission" date="2021-07" db="EMBL/GenBank/DDBJ databases">
        <title>Genomic diversity and antimicrobial resistance of Prevotella spp. isolated from chronic lung disease airways.</title>
        <authorList>
            <person name="Webb K.A."/>
            <person name="Olagoke O.S."/>
            <person name="Baird T."/>
            <person name="Neill J."/>
            <person name="Pham A."/>
            <person name="Wells T.J."/>
            <person name="Ramsay K.A."/>
            <person name="Bell S.C."/>
            <person name="Sarovich D.S."/>
            <person name="Price E.P."/>
        </authorList>
    </citation>
    <scope>NUCLEOTIDE SEQUENCE [LARGE SCALE GENOMIC DNA]</scope>
    <source>
        <strain evidence="5 6">SCHI0011.S.12</strain>
    </source>
</reference>
<keyword evidence="2 4" id="KW-0119">Carbohydrate metabolism</keyword>
<comment type="function">
    <text evidence="2">Catalyzes the reversible epimerization of D-ribulose 5-phosphate to D-xylulose 5-phosphate.</text>
</comment>
<evidence type="ECO:0000313" key="6">
    <source>
        <dbReference type="Proteomes" id="UP000788426"/>
    </source>
</evidence>
<keyword evidence="1 2" id="KW-0413">Isomerase</keyword>
<dbReference type="GO" id="GO:0004750">
    <property type="term" value="F:D-ribulose-phosphate 3-epimerase activity"/>
    <property type="evidence" value="ECO:0007669"/>
    <property type="project" value="UniProtKB-EC"/>
</dbReference>
<sequence>MEVIISPSLLSADFINLQKDIDMINRSEADWLHLDIMDGMFVPNISFGFPVISAVAKACKKTLDAHFMIEHPEHYIAQTAKLGVEIMCVHYEACIHLHRTIQEIHAAGMKAGVALNPSTPVSVLEDILDDLDLVLIMSVNPGFGGQKFIPNALKKVAQLRQEIDKRNLSTIIEVDGGVQGENAQALVDAGADALVSGSYIFNSPNPEETIRSLKQVKR</sequence>
<feature type="binding site" evidence="2">
    <location>
        <position position="66"/>
    </location>
    <ligand>
        <name>a divalent metal cation</name>
        <dbReference type="ChEBI" id="CHEBI:60240"/>
    </ligand>
</feature>
<comment type="caution">
    <text evidence="5">The sequence shown here is derived from an EMBL/GenBank/DDBJ whole genome shotgun (WGS) entry which is preliminary data.</text>
</comment>
<evidence type="ECO:0000256" key="1">
    <source>
        <dbReference type="ARBA" id="ARBA00023235"/>
    </source>
</evidence>
<accession>A0ABS6YCA9</accession>
<comment type="cofactor">
    <cofactor evidence="2">
        <name>a divalent metal cation</name>
        <dbReference type="ChEBI" id="CHEBI:60240"/>
    </cofactor>
    <text evidence="2">Binds 1 divalent metal cation per subunit.</text>
</comment>
<dbReference type="NCBIfam" id="NF004076">
    <property type="entry name" value="PRK05581.1-4"/>
    <property type="match status" value="1"/>
</dbReference>
<evidence type="ECO:0000256" key="3">
    <source>
        <dbReference type="NCBIfam" id="TIGR01163"/>
    </source>
</evidence>
<feature type="binding site" evidence="2">
    <location>
        <position position="35"/>
    </location>
    <ligand>
        <name>a divalent metal cation</name>
        <dbReference type="ChEBI" id="CHEBI:60240"/>
    </ligand>
</feature>